<keyword evidence="2" id="KW-0378">Hydrolase</keyword>
<feature type="domain" description="AB hydrolase-1" evidence="1">
    <location>
        <begin position="30"/>
        <end position="141"/>
    </location>
</feature>
<dbReference type="Gene3D" id="3.40.50.1820">
    <property type="entry name" value="alpha/beta hydrolase"/>
    <property type="match status" value="1"/>
</dbReference>
<gene>
    <name evidence="2" type="ORF">M3P21_04070</name>
</gene>
<dbReference type="EMBL" id="JAMFMB010000003">
    <property type="protein sequence ID" value="MCL6282698.1"/>
    <property type="molecule type" value="Genomic_DNA"/>
</dbReference>
<dbReference type="InterPro" id="IPR000073">
    <property type="entry name" value="AB_hydrolase_1"/>
</dbReference>
<dbReference type="SUPFAM" id="SSF53474">
    <property type="entry name" value="alpha/beta-Hydrolases"/>
    <property type="match status" value="1"/>
</dbReference>
<evidence type="ECO:0000313" key="2">
    <source>
        <dbReference type="EMBL" id="MCL6282698.1"/>
    </source>
</evidence>
<accession>A0ABT0PYJ7</accession>
<dbReference type="Proteomes" id="UP001203880">
    <property type="component" value="Unassembled WGS sequence"/>
</dbReference>
<dbReference type="RefSeq" id="WP_249707045.1">
    <property type="nucleotide sequence ID" value="NZ_JAMFMB010000003.1"/>
</dbReference>
<protein>
    <submittedName>
        <fullName evidence="2">Alpha/beta hydrolase</fullName>
    </submittedName>
</protein>
<evidence type="ECO:0000259" key="1">
    <source>
        <dbReference type="Pfam" id="PF00561"/>
    </source>
</evidence>
<proteinExistence type="predicted"/>
<evidence type="ECO:0000313" key="3">
    <source>
        <dbReference type="Proteomes" id="UP001203880"/>
    </source>
</evidence>
<reference evidence="2" key="1">
    <citation type="submission" date="2022-05" db="EMBL/GenBank/DDBJ databases">
        <authorList>
            <person name="Park J.-S."/>
        </authorList>
    </citation>
    <scope>NUCLEOTIDE SEQUENCE</scope>
    <source>
        <strain evidence="2">2012CJ41-6</strain>
    </source>
</reference>
<comment type="caution">
    <text evidence="2">The sequence shown here is derived from an EMBL/GenBank/DDBJ whole genome shotgun (WGS) entry which is preliminary data.</text>
</comment>
<keyword evidence="3" id="KW-1185">Reference proteome</keyword>
<dbReference type="PANTHER" id="PTHR43329">
    <property type="entry name" value="EPOXIDE HYDROLASE"/>
    <property type="match status" value="1"/>
</dbReference>
<sequence>MFLDFEELTLNVGEQKIFVRHGGDPGNPGLLLLHGYPQTSAMWHAVAPQLTDQFHVICADLRGYGRSSKPASDDRHTPYSKREMAKDMVSVMSQMGHEAFLVGAHDRGARVSHRMALDHPQNVRAMVLLDIAPTREMYRDTSKEFASAYWHWFFLIQNDPIPEQIIGNDPAQFWKLKCFNQAKGENPFTTEALDEYITAFSTPEAVHAACEDYRAAATIDIEHDDQDDGQKVEQPLMVLWAKRGVIETCFDAMALWRERANQVEGEAVDATHYMAEEIPDEIASRMRAFFLRQTEQKDAAE</sequence>
<organism evidence="2 3">
    <name type="scientific">Ruegeria spongiae</name>
    <dbReference type="NCBI Taxonomy" id="2942209"/>
    <lineage>
        <taxon>Bacteria</taxon>
        <taxon>Pseudomonadati</taxon>
        <taxon>Pseudomonadota</taxon>
        <taxon>Alphaproteobacteria</taxon>
        <taxon>Rhodobacterales</taxon>
        <taxon>Roseobacteraceae</taxon>
        <taxon>Ruegeria</taxon>
    </lineage>
</organism>
<dbReference type="InterPro" id="IPR029058">
    <property type="entry name" value="AB_hydrolase_fold"/>
</dbReference>
<dbReference type="GO" id="GO:0016787">
    <property type="term" value="F:hydrolase activity"/>
    <property type="evidence" value="ECO:0007669"/>
    <property type="project" value="UniProtKB-KW"/>
</dbReference>
<dbReference type="Pfam" id="PF00561">
    <property type="entry name" value="Abhydrolase_1"/>
    <property type="match status" value="1"/>
</dbReference>
<name>A0ABT0PYJ7_9RHOB</name>